<reference evidence="1" key="2">
    <citation type="submission" date="2020-09" db="EMBL/GenBank/DDBJ databases">
        <authorList>
            <person name="Sun Q."/>
            <person name="Zhou Y."/>
        </authorList>
    </citation>
    <scope>NUCLEOTIDE SEQUENCE</scope>
    <source>
        <strain evidence="1">CGMCC 1.7086</strain>
    </source>
</reference>
<dbReference type="CDD" id="cd01289">
    <property type="entry name" value="FabA_like"/>
    <property type="match status" value="1"/>
</dbReference>
<dbReference type="AlphaFoldDB" id="A0A918DH56"/>
<accession>A0A918DH56</accession>
<proteinExistence type="predicted"/>
<dbReference type="PIRSF" id="PIRSF020565">
    <property type="entry name" value="3Ho_Ac_ACP_DH_prd"/>
    <property type="match status" value="1"/>
</dbReference>
<protein>
    <submittedName>
        <fullName evidence="1">Thioester dehydrase</fullName>
    </submittedName>
</protein>
<dbReference type="RefSeq" id="WP_188690813.1">
    <property type="nucleotide sequence ID" value="NZ_BMLS01000001.1"/>
</dbReference>
<evidence type="ECO:0000313" key="1">
    <source>
        <dbReference type="EMBL" id="GGO65896.1"/>
    </source>
</evidence>
<dbReference type="InterPro" id="IPR016776">
    <property type="entry name" value="ApeP-like_dehydratase"/>
</dbReference>
<dbReference type="Proteomes" id="UP000606935">
    <property type="component" value="Unassembled WGS sequence"/>
</dbReference>
<organism evidence="1 2">
    <name type="scientific">Bowmanella pacifica</name>
    <dbReference type="NCBI Taxonomy" id="502051"/>
    <lineage>
        <taxon>Bacteria</taxon>
        <taxon>Pseudomonadati</taxon>
        <taxon>Pseudomonadota</taxon>
        <taxon>Gammaproteobacteria</taxon>
        <taxon>Alteromonadales</taxon>
        <taxon>Alteromonadaceae</taxon>
        <taxon>Bowmanella</taxon>
    </lineage>
</organism>
<gene>
    <name evidence="1" type="ORF">GCM10010982_08790</name>
</gene>
<evidence type="ECO:0000313" key="2">
    <source>
        <dbReference type="Proteomes" id="UP000606935"/>
    </source>
</evidence>
<dbReference type="InterPro" id="IPR029069">
    <property type="entry name" value="HotDog_dom_sf"/>
</dbReference>
<dbReference type="SUPFAM" id="SSF54637">
    <property type="entry name" value="Thioesterase/thiol ester dehydrase-isomerase"/>
    <property type="match status" value="1"/>
</dbReference>
<dbReference type="EMBL" id="BMLS01000001">
    <property type="protein sequence ID" value="GGO65896.1"/>
    <property type="molecule type" value="Genomic_DNA"/>
</dbReference>
<dbReference type="Gene3D" id="3.10.129.10">
    <property type="entry name" value="Hotdog Thioesterase"/>
    <property type="match status" value="1"/>
</dbReference>
<reference evidence="1" key="1">
    <citation type="journal article" date="2014" name="Int. J. Syst. Evol. Microbiol.">
        <title>Complete genome sequence of Corynebacterium casei LMG S-19264T (=DSM 44701T), isolated from a smear-ripened cheese.</title>
        <authorList>
            <consortium name="US DOE Joint Genome Institute (JGI-PGF)"/>
            <person name="Walter F."/>
            <person name="Albersmeier A."/>
            <person name="Kalinowski J."/>
            <person name="Ruckert C."/>
        </authorList>
    </citation>
    <scope>NUCLEOTIDE SEQUENCE</scope>
    <source>
        <strain evidence="1">CGMCC 1.7086</strain>
    </source>
</reference>
<dbReference type="Pfam" id="PF22817">
    <property type="entry name" value="ApeP-like"/>
    <property type="match status" value="1"/>
</dbReference>
<name>A0A918DH56_9ALTE</name>
<keyword evidence="2" id="KW-1185">Reference proteome</keyword>
<sequence length="154" mass="16875">MYQIEDLIPHRPPMVLIDAMVAYDEQHAKCRVCIHPQVNFFDSALNGVPAHVGMEYMAQTIAAFAGAQARDAGEPISVGFLLGSRKYECLHSHFANGTELLVSVEQLHREASGLGVFDCRIEAAGMVLAQAKINVFQPENASQYVREASGKTNE</sequence>
<comment type="caution">
    <text evidence="1">The sequence shown here is derived from an EMBL/GenBank/DDBJ whole genome shotgun (WGS) entry which is preliminary data.</text>
</comment>